<evidence type="ECO:0000313" key="4">
    <source>
        <dbReference type="Proteomes" id="UP001642409"/>
    </source>
</evidence>
<dbReference type="Proteomes" id="UP001642409">
    <property type="component" value="Unassembled WGS sequence"/>
</dbReference>
<dbReference type="AlphaFoldDB" id="A0AA86P0L6"/>
<dbReference type="EMBL" id="CATOUU010000418">
    <property type="protein sequence ID" value="CAI9928815.1"/>
    <property type="molecule type" value="Genomic_DNA"/>
</dbReference>
<dbReference type="EMBL" id="CAXDID020000327">
    <property type="protein sequence ID" value="CAL6077452.1"/>
    <property type="molecule type" value="Genomic_DNA"/>
</dbReference>
<organism evidence="2">
    <name type="scientific">Hexamita inflata</name>
    <dbReference type="NCBI Taxonomy" id="28002"/>
    <lineage>
        <taxon>Eukaryota</taxon>
        <taxon>Metamonada</taxon>
        <taxon>Diplomonadida</taxon>
        <taxon>Hexamitidae</taxon>
        <taxon>Hexamitinae</taxon>
        <taxon>Hexamita</taxon>
    </lineage>
</organism>
<keyword evidence="4" id="KW-1185">Reference proteome</keyword>
<proteinExistence type="predicted"/>
<evidence type="ECO:0000256" key="1">
    <source>
        <dbReference type="SAM" id="Coils"/>
    </source>
</evidence>
<sequence length="356" mass="41520">MQNAINFSNTKIEDINEIIAIAQHGDLKLVYNKQDNFICCSALVKLLEPNKDTERFFKLQSTQAIFNDHINAVTELSYKIELEQANQSKLQLKNKILTDYNSLREELTNVQQQAPNTTVLEKQNFDLQNQIADQNQTIEKLKREIKQKQTQMQILQSDITELQSNIQQNDQQNNILALENHQQTINHLKRELVIKSHQQEELQFSFKSLQNENATLKSKNEDLLQQVLKSQLLVDKVKTKSFQVHELNLKLQTQCKPDQNQIHELQLIKDENAMLRKMLKQNKPQTDPSHTKLEKENILLVQNNAELQQKIKLIQEKLINTENSHAELSAKNTETEEMLRTLTKRNQVLMSISLKK</sequence>
<keyword evidence="1" id="KW-0175">Coiled coil</keyword>
<feature type="coiled-coil region" evidence="1">
    <location>
        <begin position="93"/>
        <end position="226"/>
    </location>
</feature>
<comment type="caution">
    <text evidence="2">The sequence shown here is derived from an EMBL/GenBank/DDBJ whole genome shotgun (WGS) entry which is preliminary data.</text>
</comment>
<gene>
    <name evidence="2" type="ORF">HINF_LOCUS16460</name>
    <name evidence="3" type="ORF">HINF_LOCUS58337</name>
</gene>
<reference evidence="2" key="1">
    <citation type="submission" date="2023-06" db="EMBL/GenBank/DDBJ databases">
        <authorList>
            <person name="Kurt Z."/>
        </authorList>
    </citation>
    <scope>NUCLEOTIDE SEQUENCE</scope>
</reference>
<evidence type="ECO:0000313" key="3">
    <source>
        <dbReference type="EMBL" id="CAL6077452.1"/>
    </source>
</evidence>
<reference evidence="3 4" key="2">
    <citation type="submission" date="2024-07" db="EMBL/GenBank/DDBJ databases">
        <authorList>
            <person name="Akdeniz Z."/>
        </authorList>
    </citation>
    <scope>NUCLEOTIDE SEQUENCE [LARGE SCALE GENOMIC DNA]</scope>
</reference>
<name>A0AA86P0L6_9EUKA</name>
<feature type="coiled-coil region" evidence="1">
    <location>
        <begin position="290"/>
        <end position="345"/>
    </location>
</feature>
<accession>A0AA86P0L6</accession>
<evidence type="ECO:0000313" key="2">
    <source>
        <dbReference type="EMBL" id="CAI9928815.1"/>
    </source>
</evidence>
<protein>
    <submittedName>
        <fullName evidence="3">Hypothetical_protein</fullName>
    </submittedName>
</protein>